<dbReference type="PANTHER" id="PTHR35699:SF1">
    <property type="entry name" value="F2J10.10 PROTEIN"/>
    <property type="match status" value="1"/>
</dbReference>
<evidence type="ECO:0000256" key="1">
    <source>
        <dbReference type="SAM" id="MobiDB-lite"/>
    </source>
</evidence>
<sequence length="170" mass="17711">MDGDDAPRGSSESASSSPKASGSPPPPGATPGTNPFASPTGGASTRTRTRSPPPPMASAGMGAGAEDGQRQKSMDLVNEGLEGLFPRAKVLLQLGGSIFLAFVPFMLVISALFSGLYFMFGDSFVHGGRVGSAPTYIDPEKLLSEQTVDQFVPFETSPYAAPELRSQRDL</sequence>
<comment type="caution">
    <text evidence="3">The sequence shown here is derived from an EMBL/GenBank/DDBJ whole genome shotgun (WGS) entry which is preliminary data.</text>
</comment>
<proteinExistence type="predicted"/>
<reference evidence="3" key="1">
    <citation type="journal article" date="2020" name="bioRxiv">
        <title>Comparative genomics of Chlamydomonas.</title>
        <authorList>
            <person name="Craig R.J."/>
            <person name="Hasan A.R."/>
            <person name="Ness R.W."/>
            <person name="Keightley P.D."/>
        </authorList>
    </citation>
    <scope>NUCLEOTIDE SEQUENCE</scope>
    <source>
        <strain evidence="3">CCAP 11/70</strain>
    </source>
</reference>
<keyword evidence="4" id="KW-1185">Reference proteome</keyword>
<accession>A0A836BWL7</accession>
<keyword evidence="2" id="KW-0812">Transmembrane</keyword>
<feature type="transmembrane region" description="Helical" evidence="2">
    <location>
        <begin position="98"/>
        <end position="120"/>
    </location>
</feature>
<feature type="compositionally biased region" description="Low complexity" evidence="1">
    <location>
        <begin position="8"/>
        <end position="22"/>
    </location>
</feature>
<dbReference type="AlphaFoldDB" id="A0A836BWL7"/>
<dbReference type="OrthoDB" id="2016911at2759"/>
<name>A0A836BWL7_9CHLO</name>
<keyword evidence="2" id="KW-0472">Membrane</keyword>
<dbReference type="EMBL" id="JAEHOE010000056">
    <property type="protein sequence ID" value="KAG2491112.1"/>
    <property type="molecule type" value="Genomic_DNA"/>
</dbReference>
<gene>
    <name evidence="3" type="ORF">HYH03_010556</name>
</gene>
<keyword evidence="2" id="KW-1133">Transmembrane helix</keyword>
<evidence type="ECO:0000313" key="4">
    <source>
        <dbReference type="Proteomes" id="UP000612055"/>
    </source>
</evidence>
<evidence type="ECO:0000256" key="2">
    <source>
        <dbReference type="SAM" id="Phobius"/>
    </source>
</evidence>
<evidence type="ECO:0000313" key="3">
    <source>
        <dbReference type="EMBL" id="KAG2491112.1"/>
    </source>
</evidence>
<dbReference type="PANTHER" id="PTHR35699">
    <property type="entry name" value="F2J10.10 PROTEIN"/>
    <property type="match status" value="1"/>
</dbReference>
<feature type="region of interest" description="Disordered" evidence="1">
    <location>
        <begin position="1"/>
        <end position="72"/>
    </location>
</feature>
<protein>
    <submittedName>
        <fullName evidence="3">Uncharacterized protein</fullName>
    </submittedName>
</protein>
<organism evidence="3 4">
    <name type="scientific">Edaphochlamys debaryana</name>
    <dbReference type="NCBI Taxonomy" id="47281"/>
    <lineage>
        <taxon>Eukaryota</taxon>
        <taxon>Viridiplantae</taxon>
        <taxon>Chlorophyta</taxon>
        <taxon>core chlorophytes</taxon>
        <taxon>Chlorophyceae</taxon>
        <taxon>CS clade</taxon>
        <taxon>Chlamydomonadales</taxon>
        <taxon>Chlamydomonadales incertae sedis</taxon>
        <taxon>Edaphochlamys</taxon>
    </lineage>
</organism>
<dbReference type="Proteomes" id="UP000612055">
    <property type="component" value="Unassembled WGS sequence"/>
</dbReference>